<reference evidence="8" key="1">
    <citation type="journal article" date="2020" name="Stud. Mycol.">
        <title>101 Dothideomycetes genomes: a test case for predicting lifestyles and emergence of pathogens.</title>
        <authorList>
            <person name="Haridas S."/>
            <person name="Albert R."/>
            <person name="Binder M."/>
            <person name="Bloem J."/>
            <person name="Labutti K."/>
            <person name="Salamov A."/>
            <person name="Andreopoulos B."/>
            <person name="Baker S."/>
            <person name="Barry K."/>
            <person name="Bills G."/>
            <person name="Bluhm B."/>
            <person name="Cannon C."/>
            <person name="Castanera R."/>
            <person name="Culley D."/>
            <person name="Daum C."/>
            <person name="Ezra D."/>
            <person name="Gonzalez J."/>
            <person name="Henrissat B."/>
            <person name="Kuo A."/>
            <person name="Liang C."/>
            <person name="Lipzen A."/>
            <person name="Lutzoni F."/>
            <person name="Magnuson J."/>
            <person name="Mondo S."/>
            <person name="Nolan M."/>
            <person name="Ohm R."/>
            <person name="Pangilinan J."/>
            <person name="Park H.-J."/>
            <person name="Ramirez L."/>
            <person name="Alfaro M."/>
            <person name="Sun H."/>
            <person name="Tritt A."/>
            <person name="Yoshinaga Y."/>
            <person name="Zwiers L.-H."/>
            <person name="Turgeon B."/>
            <person name="Goodwin S."/>
            <person name="Spatafora J."/>
            <person name="Crous P."/>
            <person name="Grigoriev I."/>
        </authorList>
    </citation>
    <scope>NUCLEOTIDE SEQUENCE</scope>
    <source>
        <strain evidence="8">CBS 675.92</strain>
    </source>
</reference>
<dbReference type="PANTHER" id="PTHR33048:SF47">
    <property type="entry name" value="INTEGRAL MEMBRANE PROTEIN-RELATED"/>
    <property type="match status" value="1"/>
</dbReference>
<dbReference type="AlphaFoldDB" id="A0A6A5TF25"/>
<comment type="subcellular location">
    <subcellularLocation>
        <location evidence="1">Membrane</location>
        <topology evidence="1">Multi-pass membrane protein</topology>
    </subcellularLocation>
</comment>
<dbReference type="Proteomes" id="UP000800035">
    <property type="component" value="Unassembled WGS sequence"/>
</dbReference>
<dbReference type="EMBL" id="ML977027">
    <property type="protein sequence ID" value="KAF1950262.1"/>
    <property type="molecule type" value="Genomic_DNA"/>
</dbReference>
<accession>A0A6A5TF25</accession>
<evidence type="ECO:0000256" key="2">
    <source>
        <dbReference type="ARBA" id="ARBA00022692"/>
    </source>
</evidence>
<feature type="non-terminal residue" evidence="8">
    <location>
        <position position="1"/>
    </location>
</feature>
<evidence type="ECO:0000313" key="8">
    <source>
        <dbReference type="EMBL" id="KAF1950262.1"/>
    </source>
</evidence>
<protein>
    <recommendedName>
        <fullName evidence="7">Rhodopsin domain-containing protein</fullName>
    </recommendedName>
</protein>
<sequence>GFDVHKWDLRGRVLIKLGINAFVIAICYSLVMLFLKSAILPEWMRIFVLNHTNTAFFHISTLLIIVNTGLYYSALFLAIFAWLPVSKSWHFWKDGECVNGQIRDITNASFNLVLDIFIFILPQRMTWRLYMSGRRKFGISLILSVGLILYATITLDYVVDASKPTDRTYKFSQTLLWALAEETCMFILLCVPALTKLFAENNIAFRLASSLRSWTCMGSKSSPSGGTQNASWHRSIGSWSIRKRAYRRTNDDNNTVHSITKLAMMHGGPPKSAGKVGE</sequence>
<dbReference type="OrthoDB" id="3796803at2759"/>
<evidence type="ECO:0000256" key="4">
    <source>
        <dbReference type="ARBA" id="ARBA00023136"/>
    </source>
</evidence>
<gene>
    <name evidence="8" type="ORF">CC80DRAFT_578600</name>
</gene>
<dbReference type="PANTHER" id="PTHR33048">
    <property type="entry name" value="PTH11-LIKE INTEGRAL MEMBRANE PROTEIN (AFU_ORTHOLOGUE AFUA_5G11245)"/>
    <property type="match status" value="1"/>
</dbReference>
<feature type="transmembrane region" description="Helical" evidence="6">
    <location>
        <begin position="175"/>
        <end position="199"/>
    </location>
</feature>
<evidence type="ECO:0000256" key="1">
    <source>
        <dbReference type="ARBA" id="ARBA00004141"/>
    </source>
</evidence>
<evidence type="ECO:0000256" key="3">
    <source>
        <dbReference type="ARBA" id="ARBA00022989"/>
    </source>
</evidence>
<feature type="transmembrane region" description="Helical" evidence="6">
    <location>
        <begin position="56"/>
        <end position="85"/>
    </location>
</feature>
<dbReference type="InterPro" id="IPR049326">
    <property type="entry name" value="Rhodopsin_dom_fungi"/>
</dbReference>
<keyword evidence="9" id="KW-1185">Reference proteome</keyword>
<feature type="transmembrane region" description="Helical" evidence="6">
    <location>
        <begin position="137"/>
        <end position="155"/>
    </location>
</feature>
<dbReference type="InterPro" id="IPR052337">
    <property type="entry name" value="SAT4-like"/>
</dbReference>
<dbReference type="Pfam" id="PF20684">
    <property type="entry name" value="Fung_rhodopsin"/>
    <property type="match status" value="1"/>
</dbReference>
<keyword evidence="2 6" id="KW-0812">Transmembrane</keyword>
<feature type="domain" description="Rhodopsin" evidence="7">
    <location>
        <begin position="1"/>
        <end position="199"/>
    </location>
</feature>
<feature type="transmembrane region" description="Helical" evidence="6">
    <location>
        <begin position="13"/>
        <end position="35"/>
    </location>
</feature>
<evidence type="ECO:0000256" key="5">
    <source>
        <dbReference type="ARBA" id="ARBA00038359"/>
    </source>
</evidence>
<evidence type="ECO:0000259" key="7">
    <source>
        <dbReference type="Pfam" id="PF20684"/>
    </source>
</evidence>
<evidence type="ECO:0000256" key="6">
    <source>
        <dbReference type="SAM" id="Phobius"/>
    </source>
</evidence>
<keyword evidence="4 6" id="KW-0472">Membrane</keyword>
<organism evidence="8 9">
    <name type="scientific">Byssothecium circinans</name>
    <dbReference type="NCBI Taxonomy" id="147558"/>
    <lineage>
        <taxon>Eukaryota</taxon>
        <taxon>Fungi</taxon>
        <taxon>Dikarya</taxon>
        <taxon>Ascomycota</taxon>
        <taxon>Pezizomycotina</taxon>
        <taxon>Dothideomycetes</taxon>
        <taxon>Pleosporomycetidae</taxon>
        <taxon>Pleosporales</taxon>
        <taxon>Massarineae</taxon>
        <taxon>Massarinaceae</taxon>
        <taxon>Byssothecium</taxon>
    </lineage>
</organism>
<evidence type="ECO:0000313" key="9">
    <source>
        <dbReference type="Proteomes" id="UP000800035"/>
    </source>
</evidence>
<comment type="similarity">
    <text evidence="5">Belongs to the SAT4 family.</text>
</comment>
<proteinExistence type="inferred from homology"/>
<name>A0A6A5TF25_9PLEO</name>
<dbReference type="GO" id="GO:0016020">
    <property type="term" value="C:membrane"/>
    <property type="evidence" value="ECO:0007669"/>
    <property type="project" value="UniProtKB-SubCell"/>
</dbReference>
<keyword evidence="3 6" id="KW-1133">Transmembrane helix</keyword>